<evidence type="ECO:0000313" key="1">
    <source>
        <dbReference type="EMBL" id="KAJ8670814.1"/>
    </source>
</evidence>
<proteinExistence type="predicted"/>
<accession>A0ACC2NI54</accession>
<name>A0ACC2NI54_9HYME</name>
<reference evidence="1" key="1">
    <citation type="submission" date="2023-04" db="EMBL/GenBank/DDBJ databases">
        <title>A chromosome-level genome assembly of the parasitoid wasp Eretmocerus hayati.</title>
        <authorList>
            <person name="Zhong Y."/>
            <person name="Liu S."/>
            <person name="Liu Y."/>
        </authorList>
    </citation>
    <scope>NUCLEOTIDE SEQUENCE</scope>
    <source>
        <strain evidence="1">ZJU_SS_LIU_2023</strain>
    </source>
</reference>
<gene>
    <name evidence="1" type="ORF">QAD02_002073</name>
</gene>
<protein>
    <submittedName>
        <fullName evidence="1">Uncharacterized protein</fullName>
    </submittedName>
</protein>
<comment type="caution">
    <text evidence="1">The sequence shown here is derived from an EMBL/GenBank/DDBJ whole genome shotgun (WGS) entry which is preliminary data.</text>
</comment>
<evidence type="ECO:0000313" key="2">
    <source>
        <dbReference type="Proteomes" id="UP001239111"/>
    </source>
</evidence>
<organism evidence="1 2">
    <name type="scientific">Eretmocerus hayati</name>
    <dbReference type="NCBI Taxonomy" id="131215"/>
    <lineage>
        <taxon>Eukaryota</taxon>
        <taxon>Metazoa</taxon>
        <taxon>Ecdysozoa</taxon>
        <taxon>Arthropoda</taxon>
        <taxon>Hexapoda</taxon>
        <taxon>Insecta</taxon>
        <taxon>Pterygota</taxon>
        <taxon>Neoptera</taxon>
        <taxon>Endopterygota</taxon>
        <taxon>Hymenoptera</taxon>
        <taxon>Apocrita</taxon>
        <taxon>Proctotrupomorpha</taxon>
        <taxon>Chalcidoidea</taxon>
        <taxon>Aphelinidae</taxon>
        <taxon>Aphelininae</taxon>
        <taxon>Eretmocerus</taxon>
    </lineage>
</organism>
<dbReference type="Proteomes" id="UP001239111">
    <property type="component" value="Chromosome 3"/>
</dbReference>
<dbReference type="EMBL" id="CM056743">
    <property type="protein sequence ID" value="KAJ8670814.1"/>
    <property type="molecule type" value="Genomic_DNA"/>
</dbReference>
<keyword evidence="2" id="KW-1185">Reference proteome</keyword>
<sequence length="504" mass="56282">MDLDVRGPRIVGLKLVIRGFIYVRSKAGKNGKFHWACQKLRNGECSARAVTVQSGEEITVIKGPDESKHSHPADPDEAKAEVVKRNLKRTADEHPELPPTQIMQTQLAGLRPGVLSKLPERTNVNKALRRYRRREMPANPQSLNELETIPERFQKTMDMEQFLLYDSREDENFNQALGRVIVFGTRRNLELLAKSDTWSIDGSFGFAPEIFTQIFTILGFVNRARRHDDDAPLIAFPFVFSLLSGKSQVLYETALRAVTSAATEWGIRDCRPRRCLLDFEIPMMNAVHIVFAHPTLEISSCFFHLGRSVYRHVQDEGLQSAYQDTEDDSIRKSTHMILAVALVPPEDVIQTKERNSKEKYPESSLPDNGDIYLDDQDDGLEGSGRGAGEVRDDLEASGSGLGPDDEDGDDRGEFSNPNTIEPVPNKPVEPKVVEEEIYKKPSIDDVNRPSSGVSPVDPVGSEAGEREEDGDNTSDVYIMNKPGDRASSFFAQPGVLVGAYSYNM</sequence>